<reference evidence="2" key="1">
    <citation type="submission" date="2022-11" db="EMBL/GenBank/DDBJ databases">
        <authorList>
            <person name="Petersen C."/>
        </authorList>
    </citation>
    <scope>NUCLEOTIDE SEQUENCE</scope>
    <source>
        <strain evidence="2">IBT 30069</strain>
    </source>
</reference>
<accession>A0A9W9JZX2</accession>
<name>A0A9W9JZX2_9EURO</name>
<evidence type="ECO:0000256" key="1">
    <source>
        <dbReference type="SAM" id="MobiDB-lite"/>
    </source>
</evidence>
<evidence type="ECO:0000313" key="3">
    <source>
        <dbReference type="Proteomes" id="UP001149165"/>
    </source>
</evidence>
<dbReference type="EMBL" id="JAPQKH010000007">
    <property type="protein sequence ID" value="KAJ5088064.1"/>
    <property type="molecule type" value="Genomic_DNA"/>
</dbReference>
<evidence type="ECO:0000313" key="2">
    <source>
        <dbReference type="EMBL" id="KAJ5088064.1"/>
    </source>
</evidence>
<feature type="region of interest" description="Disordered" evidence="1">
    <location>
        <begin position="37"/>
        <end position="61"/>
    </location>
</feature>
<proteinExistence type="predicted"/>
<protein>
    <submittedName>
        <fullName evidence="2">Uncharacterized protein</fullName>
    </submittedName>
</protein>
<sequence>MWTWMFYITPTANMKHSSPQMAYSPLKYLKAPHIGPYQQEQNSEFDQSKGDVRGPGSGFSP</sequence>
<dbReference type="Proteomes" id="UP001149165">
    <property type="component" value="Unassembled WGS sequence"/>
</dbReference>
<comment type="caution">
    <text evidence="2">The sequence shown here is derived from an EMBL/GenBank/DDBJ whole genome shotgun (WGS) entry which is preliminary data.</text>
</comment>
<gene>
    <name evidence="2" type="ORF">N7456_011680</name>
</gene>
<dbReference type="AlphaFoldDB" id="A0A9W9JZX2"/>
<keyword evidence="3" id="KW-1185">Reference proteome</keyword>
<organism evidence="2 3">
    <name type="scientific">Penicillium angulare</name>
    <dbReference type="NCBI Taxonomy" id="116970"/>
    <lineage>
        <taxon>Eukaryota</taxon>
        <taxon>Fungi</taxon>
        <taxon>Dikarya</taxon>
        <taxon>Ascomycota</taxon>
        <taxon>Pezizomycotina</taxon>
        <taxon>Eurotiomycetes</taxon>
        <taxon>Eurotiomycetidae</taxon>
        <taxon>Eurotiales</taxon>
        <taxon>Aspergillaceae</taxon>
        <taxon>Penicillium</taxon>
    </lineage>
</organism>
<reference evidence="2" key="2">
    <citation type="journal article" date="2023" name="IMA Fungus">
        <title>Comparative genomic study of the Penicillium genus elucidates a diverse pangenome and 15 lateral gene transfer events.</title>
        <authorList>
            <person name="Petersen C."/>
            <person name="Sorensen T."/>
            <person name="Nielsen M.R."/>
            <person name="Sondergaard T.E."/>
            <person name="Sorensen J.L."/>
            <person name="Fitzpatrick D.A."/>
            <person name="Frisvad J.C."/>
            <person name="Nielsen K.L."/>
        </authorList>
    </citation>
    <scope>NUCLEOTIDE SEQUENCE</scope>
    <source>
        <strain evidence="2">IBT 30069</strain>
    </source>
</reference>